<organism evidence="1 2">
    <name type="scientific">Candidatus Kaiserbacteria bacterium RIFCSPHIGHO2_01_FULL_46_22</name>
    <dbReference type="NCBI Taxonomy" id="1798475"/>
    <lineage>
        <taxon>Bacteria</taxon>
        <taxon>Candidatus Kaiseribacteriota</taxon>
    </lineage>
</organism>
<comment type="caution">
    <text evidence="1">The sequence shown here is derived from an EMBL/GenBank/DDBJ whole genome shotgun (WGS) entry which is preliminary data.</text>
</comment>
<evidence type="ECO:0008006" key="3">
    <source>
        <dbReference type="Google" id="ProtNLM"/>
    </source>
</evidence>
<dbReference type="AlphaFoldDB" id="A0A1F6BXP3"/>
<dbReference type="EMBL" id="MFKO01000002">
    <property type="protein sequence ID" value="OGG41735.1"/>
    <property type="molecule type" value="Genomic_DNA"/>
</dbReference>
<gene>
    <name evidence="1" type="ORF">A2837_00770</name>
</gene>
<evidence type="ECO:0000313" key="2">
    <source>
        <dbReference type="Proteomes" id="UP000176322"/>
    </source>
</evidence>
<dbReference type="Proteomes" id="UP000176322">
    <property type="component" value="Unassembled WGS sequence"/>
</dbReference>
<protein>
    <recommendedName>
        <fullName evidence="3">POTRA domain-containing protein</fullName>
    </recommendedName>
</protein>
<sequence length="242" mass="27404">MTLREIKVAGGETVSPREIEKVVNEELEGDYFHLVPKRFAWFYPEEKIIERIRAVPRVKDVAVLRTDGHVLSISFTEYRPYALWCARPVAGDPDHCFFIDNEGTAFATAPSLSGSALLRFVDEKQDPELHKQLFSPDWLKLGEEFARGLKGRFGFTVLYLERVNENEIFYHLGSGGLVKIGVEKDANTSLNDLEAVFSDPQFAGLRSGNFVHIDLRYGNKVFVKEKEVVPEPEVVEGDAIQQ</sequence>
<evidence type="ECO:0000313" key="1">
    <source>
        <dbReference type="EMBL" id="OGG41735.1"/>
    </source>
</evidence>
<proteinExistence type="predicted"/>
<name>A0A1F6BXP3_9BACT</name>
<dbReference type="STRING" id="1798475.A2837_00770"/>
<accession>A0A1F6BXP3</accession>
<reference evidence="1 2" key="1">
    <citation type="journal article" date="2016" name="Nat. Commun.">
        <title>Thousands of microbial genomes shed light on interconnected biogeochemical processes in an aquifer system.</title>
        <authorList>
            <person name="Anantharaman K."/>
            <person name="Brown C.T."/>
            <person name="Hug L.A."/>
            <person name="Sharon I."/>
            <person name="Castelle C.J."/>
            <person name="Probst A.J."/>
            <person name="Thomas B.C."/>
            <person name="Singh A."/>
            <person name="Wilkins M.J."/>
            <person name="Karaoz U."/>
            <person name="Brodie E.L."/>
            <person name="Williams K.H."/>
            <person name="Hubbard S.S."/>
            <person name="Banfield J.F."/>
        </authorList>
    </citation>
    <scope>NUCLEOTIDE SEQUENCE [LARGE SCALE GENOMIC DNA]</scope>
</reference>